<dbReference type="GO" id="GO:0006313">
    <property type="term" value="P:DNA transposition"/>
    <property type="evidence" value="ECO:0007669"/>
    <property type="project" value="UniProtKB-UniRule"/>
</dbReference>
<keyword evidence="4 6" id="KW-0238">DNA-binding</keyword>
<dbReference type="GO" id="GO:0003677">
    <property type="term" value="F:DNA binding"/>
    <property type="evidence" value="ECO:0007669"/>
    <property type="project" value="UniProtKB-UniRule"/>
</dbReference>
<evidence type="ECO:0000256" key="3">
    <source>
        <dbReference type="ARBA" id="ARBA00022578"/>
    </source>
</evidence>
<organism evidence="7">
    <name type="scientific">uncultured Rubrobacteraceae bacterium</name>
    <dbReference type="NCBI Taxonomy" id="349277"/>
    <lineage>
        <taxon>Bacteria</taxon>
        <taxon>Bacillati</taxon>
        <taxon>Actinomycetota</taxon>
        <taxon>Rubrobacteria</taxon>
        <taxon>Rubrobacterales</taxon>
        <taxon>Rubrobacteraceae</taxon>
        <taxon>environmental samples</taxon>
    </lineage>
</organism>
<dbReference type="PANTHER" id="PTHR33217">
    <property type="entry name" value="TRANSPOSASE FOR INSERTION SEQUENCE ELEMENT IS1081"/>
    <property type="match status" value="1"/>
</dbReference>
<dbReference type="GO" id="GO:0004803">
    <property type="term" value="F:transposase activity"/>
    <property type="evidence" value="ECO:0007669"/>
    <property type="project" value="UniProtKB-UniRule"/>
</dbReference>
<dbReference type="InterPro" id="IPR001207">
    <property type="entry name" value="Transposase_mutator"/>
</dbReference>
<evidence type="ECO:0000256" key="4">
    <source>
        <dbReference type="ARBA" id="ARBA00023125"/>
    </source>
</evidence>
<keyword evidence="3 6" id="KW-0815">Transposition</keyword>
<evidence type="ECO:0000256" key="6">
    <source>
        <dbReference type="RuleBase" id="RU365089"/>
    </source>
</evidence>
<gene>
    <name evidence="7" type="ORF">AVDCRST_MAG03-340</name>
</gene>
<proteinExistence type="inferred from homology"/>
<accession>A0A6J4NG99</accession>
<dbReference type="Pfam" id="PF00872">
    <property type="entry name" value="Transposase_mut"/>
    <property type="match status" value="1"/>
</dbReference>
<evidence type="ECO:0000256" key="1">
    <source>
        <dbReference type="ARBA" id="ARBA00002190"/>
    </source>
</evidence>
<keyword evidence="5 6" id="KW-0233">DNA recombination</keyword>
<comment type="similarity">
    <text evidence="2 6">Belongs to the transposase mutator family.</text>
</comment>
<dbReference type="AlphaFoldDB" id="A0A6J4NG99"/>
<evidence type="ECO:0000313" key="7">
    <source>
        <dbReference type="EMBL" id="CAA9387246.1"/>
    </source>
</evidence>
<keyword evidence="6" id="KW-0814">Transposable element</keyword>
<dbReference type="NCBIfam" id="NF033543">
    <property type="entry name" value="transpos_IS256"/>
    <property type="match status" value="1"/>
</dbReference>
<reference evidence="7" key="1">
    <citation type="submission" date="2020-02" db="EMBL/GenBank/DDBJ databases">
        <authorList>
            <person name="Meier V. D."/>
        </authorList>
    </citation>
    <scope>NUCLEOTIDE SEQUENCE</scope>
    <source>
        <strain evidence="7">AVDCRST_MAG03</strain>
    </source>
</reference>
<name>A0A6J4NG99_9ACTN</name>
<sequence>MATDHRRLDAESVQGVLLDDPGFLREILERAVQQVLEAEMTEHVGAAPYERVEGRTGRRNGHKPRALRTRVGTLNLLVPQDREGTFSTRLFSRYQRNEKALCLALMEMYLEGVSTRKVKDITEALCGTSFSKSTVSSLAGSLDAELGAWRDRRLEAKAYPYLFVDARYEKVRVDSRVVSQGVLVVSGVRDDGFREIVGVEVADTESEATYQQMFRSLKRRGLSGVELVVSDDHEGLKAAIARDFQGAAHQRCQVHYTRNLLGMVGAKRRKELAEGLRGVFAAPNREVALGLASELADRWRRGHPGVAEHIEEHIEECLTCLAFPESHRRRIRTTNGLERFNQELKRRTRVVRIFPNPEACLRLVSALAVEQSEEWLTGRRYLDMGELAERCYEERASEGVILMDL</sequence>
<dbReference type="PANTHER" id="PTHR33217:SF7">
    <property type="entry name" value="TRANSPOSASE FOR INSERTION SEQUENCE ELEMENT IS1081"/>
    <property type="match status" value="1"/>
</dbReference>
<evidence type="ECO:0000256" key="5">
    <source>
        <dbReference type="ARBA" id="ARBA00023172"/>
    </source>
</evidence>
<evidence type="ECO:0000256" key="2">
    <source>
        <dbReference type="ARBA" id="ARBA00010961"/>
    </source>
</evidence>
<comment type="function">
    <text evidence="1 6">Required for the transposition of the insertion element.</text>
</comment>
<protein>
    <recommendedName>
        <fullName evidence="6">Mutator family transposase</fullName>
    </recommendedName>
</protein>
<dbReference type="EMBL" id="CADCUT010000021">
    <property type="protein sequence ID" value="CAA9387246.1"/>
    <property type="molecule type" value="Genomic_DNA"/>
</dbReference>